<dbReference type="GO" id="GO:0004519">
    <property type="term" value="F:endonuclease activity"/>
    <property type="evidence" value="ECO:0007669"/>
    <property type="project" value="UniProtKB-KW"/>
</dbReference>
<keyword evidence="5" id="KW-0227">DNA damage</keyword>
<dbReference type="PANTHER" id="PTHR10359">
    <property type="entry name" value="A/G-SPECIFIC ADENINE GLYCOSYLASE/ENDONUCLEASE III"/>
    <property type="match status" value="1"/>
</dbReference>
<dbReference type="InterPro" id="IPR003265">
    <property type="entry name" value="HhH-GPD_domain"/>
</dbReference>
<organism evidence="12 13">
    <name type="scientific">Salinithrix halophila</name>
    <dbReference type="NCBI Taxonomy" id="1485204"/>
    <lineage>
        <taxon>Bacteria</taxon>
        <taxon>Bacillati</taxon>
        <taxon>Bacillota</taxon>
        <taxon>Bacilli</taxon>
        <taxon>Bacillales</taxon>
        <taxon>Thermoactinomycetaceae</taxon>
        <taxon>Salinithrix</taxon>
    </lineage>
</organism>
<gene>
    <name evidence="12" type="ORF">ACFOUO_07140</name>
</gene>
<evidence type="ECO:0000313" key="12">
    <source>
        <dbReference type="EMBL" id="MFC4076585.1"/>
    </source>
</evidence>
<proteinExistence type="inferred from homology"/>
<name>A0ABV8JFJ8_9BACL</name>
<dbReference type="InterPro" id="IPR004035">
    <property type="entry name" value="Endouclease-III_FeS-bd_BS"/>
</dbReference>
<keyword evidence="8" id="KW-0411">Iron-sulfur</keyword>
<dbReference type="InterPro" id="IPR023170">
    <property type="entry name" value="HhH_base_excis_C"/>
</dbReference>
<dbReference type="SUPFAM" id="SSF48150">
    <property type="entry name" value="DNA-glycosylase"/>
    <property type="match status" value="1"/>
</dbReference>
<dbReference type="PANTHER" id="PTHR10359:SF19">
    <property type="entry name" value="DNA REPAIR GLYCOSYLASE MJ1434-RELATED"/>
    <property type="match status" value="1"/>
</dbReference>
<evidence type="ECO:0000313" key="13">
    <source>
        <dbReference type="Proteomes" id="UP001595843"/>
    </source>
</evidence>
<keyword evidence="12" id="KW-0540">Nuclease</keyword>
<evidence type="ECO:0000256" key="2">
    <source>
        <dbReference type="ARBA" id="ARBA00008343"/>
    </source>
</evidence>
<reference evidence="13" key="1">
    <citation type="journal article" date="2019" name="Int. J. Syst. Evol. Microbiol.">
        <title>The Global Catalogue of Microorganisms (GCM) 10K type strain sequencing project: providing services to taxonomists for standard genome sequencing and annotation.</title>
        <authorList>
            <consortium name="The Broad Institute Genomics Platform"/>
            <consortium name="The Broad Institute Genome Sequencing Center for Infectious Disease"/>
            <person name="Wu L."/>
            <person name="Ma J."/>
        </authorList>
    </citation>
    <scope>NUCLEOTIDE SEQUENCE [LARGE SCALE GENOMIC DNA]</scope>
    <source>
        <strain evidence="13">IBRC-M 10813</strain>
    </source>
</reference>
<dbReference type="PIRSF" id="PIRSF001435">
    <property type="entry name" value="Nth"/>
    <property type="match status" value="1"/>
</dbReference>
<evidence type="ECO:0000256" key="3">
    <source>
        <dbReference type="ARBA" id="ARBA00022485"/>
    </source>
</evidence>
<comment type="cofactor">
    <cofactor evidence="1">
        <name>[4Fe-4S] cluster</name>
        <dbReference type="ChEBI" id="CHEBI:49883"/>
    </cofactor>
</comment>
<evidence type="ECO:0000256" key="4">
    <source>
        <dbReference type="ARBA" id="ARBA00022723"/>
    </source>
</evidence>
<dbReference type="Gene3D" id="1.10.1670.10">
    <property type="entry name" value="Helix-hairpin-Helix base-excision DNA repair enzymes (C-terminal)"/>
    <property type="match status" value="1"/>
</dbReference>
<keyword evidence="6" id="KW-0378">Hydrolase</keyword>
<evidence type="ECO:0000256" key="10">
    <source>
        <dbReference type="ARBA" id="ARBA00023295"/>
    </source>
</evidence>
<keyword evidence="3" id="KW-0004">4Fe-4S</keyword>
<feature type="domain" description="HhH-GPD" evidence="11">
    <location>
        <begin position="37"/>
        <end position="192"/>
    </location>
</feature>
<keyword evidence="13" id="KW-1185">Reference proteome</keyword>
<evidence type="ECO:0000256" key="5">
    <source>
        <dbReference type="ARBA" id="ARBA00022763"/>
    </source>
</evidence>
<dbReference type="CDD" id="cd00056">
    <property type="entry name" value="ENDO3c"/>
    <property type="match status" value="1"/>
</dbReference>
<dbReference type="Proteomes" id="UP001595843">
    <property type="component" value="Unassembled WGS sequence"/>
</dbReference>
<dbReference type="EMBL" id="JBHSAP010000009">
    <property type="protein sequence ID" value="MFC4076585.1"/>
    <property type="molecule type" value="Genomic_DNA"/>
</dbReference>
<dbReference type="RefSeq" id="WP_380703657.1">
    <property type="nucleotide sequence ID" value="NZ_JBHSAP010000009.1"/>
</dbReference>
<keyword evidence="4" id="KW-0479">Metal-binding</keyword>
<dbReference type="PROSITE" id="PS00764">
    <property type="entry name" value="ENDONUCLEASE_III_1"/>
    <property type="match status" value="1"/>
</dbReference>
<dbReference type="Gene3D" id="1.10.340.30">
    <property type="entry name" value="Hypothetical protein, domain 2"/>
    <property type="match status" value="1"/>
</dbReference>
<keyword evidence="7" id="KW-0408">Iron</keyword>
<evidence type="ECO:0000259" key="11">
    <source>
        <dbReference type="SMART" id="SM00478"/>
    </source>
</evidence>
<evidence type="ECO:0000256" key="6">
    <source>
        <dbReference type="ARBA" id="ARBA00022801"/>
    </source>
</evidence>
<keyword evidence="9" id="KW-0234">DNA repair</keyword>
<evidence type="ECO:0000256" key="9">
    <source>
        <dbReference type="ARBA" id="ARBA00023204"/>
    </source>
</evidence>
<evidence type="ECO:0000256" key="8">
    <source>
        <dbReference type="ARBA" id="ARBA00023014"/>
    </source>
</evidence>
<protein>
    <submittedName>
        <fullName evidence="12">Endonuclease III domain-containing protein</fullName>
    </submittedName>
</protein>
<evidence type="ECO:0000256" key="1">
    <source>
        <dbReference type="ARBA" id="ARBA00001966"/>
    </source>
</evidence>
<keyword evidence="12" id="KW-0255">Endonuclease</keyword>
<dbReference type="SMART" id="SM00478">
    <property type="entry name" value="ENDO3c"/>
    <property type="match status" value="1"/>
</dbReference>
<comment type="caution">
    <text evidence="12">The sequence shown here is derived from an EMBL/GenBank/DDBJ whole genome shotgun (WGS) entry which is preliminary data.</text>
</comment>
<sequence length="221" mass="25066">MEWKALYEGLRKWKPGWTVEAWWGLLHPFEKGLGSILVQNTAWTNAVRAIDSLRLMGLTCPRVVLDAPVETLQEGVRPAGFPRAKAEAIRGLSHWFLDHGGIDGAFAGDGDLLRWELLSIRGIGPETADMVLLYVLEKPTFIGDAYTRRIISRWQGVSEPRYEEIRTQVMRTLSQVADQQLFHALLVELGKEHCHKRRPRCTGCPLQHSCKFSEDRYSKGG</sequence>
<comment type="similarity">
    <text evidence="2">Belongs to the Nth/MutY family.</text>
</comment>
<accession>A0ABV8JFJ8</accession>
<evidence type="ECO:0000256" key="7">
    <source>
        <dbReference type="ARBA" id="ARBA00023004"/>
    </source>
</evidence>
<keyword evidence="10" id="KW-0326">Glycosidase</keyword>
<dbReference type="InterPro" id="IPR011257">
    <property type="entry name" value="DNA_glycosylase"/>
</dbReference>
<dbReference type="Pfam" id="PF00730">
    <property type="entry name" value="HhH-GPD"/>
    <property type="match status" value="1"/>
</dbReference>